<evidence type="ECO:0000256" key="1">
    <source>
        <dbReference type="SAM" id="MobiDB-lite"/>
    </source>
</evidence>
<evidence type="ECO:0000313" key="3">
    <source>
        <dbReference type="Proteomes" id="UP000306274"/>
    </source>
</evidence>
<organism evidence="2 3">
    <name type="scientific">Streptomyces rhizosphaericola</name>
    <dbReference type="NCBI Taxonomy" id="2564098"/>
    <lineage>
        <taxon>Bacteria</taxon>
        <taxon>Bacillati</taxon>
        <taxon>Actinomycetota</taxon>
        <taxon>Actinomycetes</taxon>
        <taxon>Kitasatosporales</taxon>
        <taxon>Streptomycetaceae</taxon>
        <taxon>Streptomyces</taxon>
    </lineage>
</organism>
<dbReference type="EMBL" id="SRZK01000386">
    <property type="protein sequence ID" value="TGZ03151.1"/>
    <property type="molecule type" value="Genomic_DNA"/>
</dbReference>
<accession>A0ABY2P9F3</accession>
<name>A0ABY2P9F3_9ACTN</name>
<evidence type="ECO:0000313" key="2">
    <source>
        <dbReference type="EMBL" id="TGZ03151.1"/>
    </source>
</evidence>
<sequence length="62" mass="6850">MNTVPAAPYGSWPSPIDAALAASHDGRPDHLSAVGDEVWWTEPRTTTKSTSPRTRMRPYRKA</sequence>
<gene>
    <name evidence="2" type="ORF">E5Z02_27450</name>
</gene>
<proteinExistence type="predicted"/>
<keyword evidence="3" id="KW-1185">Reference proteome</keyword>
<feature type="compositionally biased region" description="Low complexity" evidence="1">
    <location>
        <begin position="42"/>
        <end position="53"/>
    </location>
</feature>
<protein>
    <submittedName>
        <fullName evidence="2">Uncharacterized protein</fullName>
    </submittedName>
</protein>
<comment type="caution">
    <text evidence="2">The sequence shown here is derived from an EMBL/GenBank/DDBJ whole genome shotgun (WGS) entry which is preliminary data.</text>
</comment>
<dbReference type="Proteomes" id="UP000306274">
    <property type="component" value="Unassembled WGS sequence"/>
</dbReference>
<feature type="region of interest" description="Disordered" evidence="1">
    <location>
        <begin position="42"/>
        <end position="62"/>
    </location>
</feature>
<reference evidence="2 3" key="1">
    <citation type="submission" date="2019-04" db="EMBL/GenBank/DDBJ databases">
        <title>Streptomyces rhizosphaericola sp. nov., an actinobacterium isolated from the wheat rhizosphere.</title>
        <authorList>
            <person name="Vargas Hoyos H.A."/>
            <person name="Santos S.N."/>
            <person name="Genuario D.B."/>
            <person name="Melo I.S."/>
            <person name="Da Silva L.J."/>
            <person name="Da Silva F.S.P."/>
            <person name="Zucchi T.D."/>
        </authorList>
    </citation>
    <scope>NUCLEOTIDE SEQUENCE [LARGE SCALE GENOMIC DNA]</scope>
    <source>
        <strain evidence="2 3">1AS2c</strain>
    </source>
</reference>